<reference evidence="1 2" key="1">
    <citation type="journal article" date="2013" name="Curr. Biol.">
        <title>The Genome of the Foraminiferan Reticulomyxa filosa.</title>
        <authorList>
            <person name="Glockner G."/>
            <person name="Hulsmann N."/>
            <person name="Schleicher M."/>
            <person name="Noegel A.A."/>
            <person name="Eichinger L."/>
            <person name="Gallinger C."/>
            <person name="Pawlowski J."/>
            <person name="Sierra R."/>
            <person name="Euteneuer U."/>
            <person name="Pillet L."/>
            <person name="Moustafa A."/>
            <person name="Platzer M."/>
            <person name="Groth M."/>
            <person name="Szafranski K."/>
            <person name="Schliwa M."/>
        </authorList>
    </citation>
    <scope>NUCLEOTIDE SEQUENCE [LARGE SCALE GENOMIC DNA]</scope>
</reference>
<accession>X6LYZ5</accession>
<evidence type="ECO:0000313" key="1">
    <source>
        <dbReference type="EMBL" id="ETO07158.1"/>
    </source>
</evidence>
<evidence type="ECO:0000313" key="2">
    <source>
        <dbReference type="Proteomes" id="UP000023152"/>
    </source>
</evidence>
<sequence>MGLQTINDSNDNDGIAFISNKLYNELWDEMIKLHMFTNYTLRQITKEIITTNQRKSIDIIKDAMPKDLKKEIPEKIFFKTSKLSPILKSINKIPLKFRPVISSYDTIKKPLCLINCTILQEILDSIPKEINFCIKNSLEVIEKLKKTDTELYYFISIDIKDYYNQIDHESIREILEYIYKYLYNGKTFPYLNAYYRQLKWLNGLSFEENNIIQEKGICQGDNDSPIIAQIVKNYYESIYKLKNKNNDITIMEINLENLKEKIDGNKYSIFQINVSEDIDKEIKHNNIKYYCEKKIHMNGKQRFINPKA</sequence>
<proteinExistence type="predicted"/>
<comment type="caution">
    <text evidence="1">The sequence shown here is derived from an EMBL/GenBank/DDBJ whole genome shotgun (WGS) entry which is preliminary data.</text>
</comment>
<gene>
    <name evidence="1" type="ORF">RFI_30234</name>
</gene>
<protein>
    <submittedName>
        <fullName evidence="1">Uncharacterized protein</fullName>
    </submittedName>
</protein>
<dbReference type="Proteomes" id="UP000023152">
    <property type="component" value="Unassembled WGS sequence"/>
</dbReference>
<organism evidence="1 2">
    <name type="scientific">Reticulomyxa filosa</name>
    <dbReference type="NCBI Taxonomy" id="46433"/>
    <lineage>
        <taxon>Eukaryota</taxon>
        <taxon>Sar</taxon>
        <taxon>Rhizaria</taxon>
        <taxon>Retaria</taxon>
        <taxon>Foraminifera</taxon>
        <taxon>Monothalamids</taxon>
        <taxon>Reticulomyxidae</taxon>
        <taxon>Reticulomyxa</taxon>
    </lineage>
</organism>
<dbReference type="OrthoDB" id="7762381at2759"/>
<dbReference type="EMBL" id="ASPP01026434">
    <property type="protein sequence ID" value="ETO07158.1"/>
    <property type="molecule type" value="Genomic_DNA"/>
</dbReference>
<name>X6LYZ5_RETFI</name>
<keyword evidence="2" id="KW-1185">Reference proteome</keyword>
<dbReference type="AlphaFoldDB" id="X6LYZ5"/>